<dbReference type="InterPro" id="IPR044861">
    <property type="entry name" value="IPNS-like_FE2OG_OXY"/>
</dbReference>
<dbReference type="Pfam" id="PF03171">
    <property type="entry name" value="2OG-FeII_Oxy"/>
    <property type="match status" value="1"/>
</dbReference>
<evidence type="ECO:0000259" key="3">
    <source>
        <dbReference type="PROSITE" id="PS51471"/>
    </source>
</evidence>
<evidence type="ECO:0000313" key="4">
    <source>
        <dbReference type="EMBL" id="KAF9449729.1"/>
    </source>
</evidence>
<protein>
    <submittedName>
        <fullName evidence="4">Clavaminate synthase-like protein</fullName>
    </submittedName>
</protein>
<keyword evidence="1" id="KW-0408">Iron</keyword>
<dbReference type="GO" id="GO:0016491">
    <property type="term" value="F:oxidoreductase activity"/>
    <property type="evidence" value="ECO:0007669"/>
    <property type="project" value="UniProtKB-KW"/>
</dbReference>
<dbReference type="PANTHER" id="PTHR47990">
    <property type="entry name" value="2-OXOGLUTARATE (2OG) AND FE(II)-DEPENDENT OXYGENASE SUPERFAMILY PROTEIN-RELATED"/>
    <property type="match status" value="1"/>
</dbReference>
<keyword evidence="5" id="KW-1185">Reference proteome</keyword>
<feature type="region of interest" description="Disordered" evidence="2">
    <location>
        <begin position="332"/>
        <end position="351"/>
    </location>
</feature>
<dbReference type="InterPro" id="IPR027443">
    <property type="entry name" value="IPNS-like_sf"/>
</dbReference>
<organism evidence="4 5">
    <name type="scientific">Macrolepiota fuliginosa MF-IS2</name>
    <dbReference type="NCBI Taxonomy" id="1400762"/>
    <lineage>
        <taxon>Eukaryota</taxon>
        <taxon>Fungi</taxon>
        <taxon>Dikarya</taxon>
        <taxon>Basidiomycota</taxon>
        <taxon>Agaricomycotina</taxon>
        <taxon>Agaricomycetes</taxon>
        <taxon>Agaricomycetidae</taxon>
        <taxon>Agaricales</taxon>
        <taxon>Agaricineae</taxon>
        <taxon>Agaricaceae</taxon>
        <taxon>Macrolepiota</taxon>
    </lineage>
</organism>
<dbReference type="PROSITE" id="PS51471">
    <property type="entry name" value="FE2OG_OXY"/>
    <property type="match status" value="1"/>
</dbReference>
<name>A0A9P5XG43_9AGAR</name>
<keyword evidence="1" id="KW-0479">Metal-binding</keyword>
<dbReference type="OrthoDB" id="406156at2759"/>
<feature type="domain" description="Fe2OG dioxygenase" evidence="3">
    <location>
        <begin position="177"/>
        <end position="283"/>
    </location>
</feature>
<evidence type="ECO:0000256" key="1">
    <source>
        <dbReference type="RuleBase" id="RU003682"/>
    </source>
</evidence>
<comment type="similarity">
    <text evidence="1">Belongs to the iron/ascorbate-dependent oxidoreductase family.</text>
</comment>
<dbReference type="AlphaFoldDB" id="A0A9P5XG43"/>
<dbReference type="InterPro" id="IPR005123">
    <property type="entry name" value="Oxoglu/Fe-dep_dioxygenase_dom"/>
</dbReference>
<reference evidence="4" key="1">
    <citation type="submission" date="2020-11" db="EMBL/GenBank/DDBJ databases">
        <authorList>
            <consortium name="DOE Joint Genome Institute"/>
            <person name="Ahrendt S."/>
            <person name="Riley R."/>
            <person name="Andreopoulos W."/>
            <person name="Labutti K."/>
            <person name="Pangilinan J."/>
            <person name="Ruiz-Duenas F.J."/>
            <person name="Barrasa J.M."/>
            <person name="Sanchez-Garcia M."/>
            <person name="Camarero S."/>
            <person name="Miyauchi S."/>
            <person name="Serrano A."/>
            <person name="Linde D."/>
            <person name="Babiker R."/>
            <person name="Drula E."/>
            <person name="Ayuso-Fernandez I."/>
            <person name="Pacheco R."/>
            <person name="Padilla G."/>
            <person name="Ferreira P."/>
            <person name="Barriuso J."/>
            <person name="Kellner H."/>
            <person name="Castanera R."/>
            <person name="Alfaro M."/>
            <person name="Ramirez L."/>
            <person name="Pisabarro A.G."/>
            <person name="Kuo A."/>
            <person name="Tritt A."/>
            <person name="Lipzen A."/>
            <person name="He G."/>
            <person name="Yan M."/>
            <person name="Ng V."/>
            <person name="Cullen D."/>
            <person name="Martin F."/>
            <person name="Rosso M.-N."/>
            <person name="Henrissat B."/>
            <person name="Hibbett D."/>
            <person name="Martinez A.T."/>
            <person name="Grigoriev I.V."/>
        </authorList>
    </citation>
    <scope>NUCLEOTIDE SEQUENCE</scope>
    <source>
        <strain evidence="4">MF-IS2</strain>
    </source>
</reference>
<evidence type="ECO:0000313" key="5">
    <source>
        <dbReference type="Proteomes" id="UP000807342"/>
    </source>
</evidence>
<evidence type="ECO:0000256" key="2">
    <source>
        <dbReference type="SAM" id="MobiDB-lite"/>
    </source>
</evidence>
<sequence>MPALSFPSFPDDVPTHPLLIIDFSLLKAGDPQEIDRLWEAATRLGFWYLKNHGAEKEVNGMFDLGAETMALPLEEKLKFEQGDDGGSAGYKAAGANAVDASGEKDTVEFVNISKDDVLAWPSHVHRRYPEPVEQNMPTVVQPFVNKSLEVNRTILNIFNDKLGLPKGTLFQQHPLDEHSGCEARIIKNPPMPHNIHKRAIGAHTDFGSLSFLHNRLGGLQVLVPGAETWQYIKPIPDHAICNVGDALAVFSGGILRSNMHRVLPPPGAQSTHERWSIVFFTRPGNSKVLRALVESSPTIAAAVASKPEKSFETGTTAKEWFARRVKYQRIANRTGPETWMSSRGTEADPTA</sequence>
<dbReference type="Gene3D" id="2.60.120.330">
    <property type="entry name" value="B-lactam Antibiotic, Isopenicillin N Synthase, Chain"/>
    <property type="match status" value="1"/>
</dbReference>
<accession>A0A9P5XG43</accession>
<gene>
    <name evidence="4" type="ORF">P691DRAFT_702732</name>
</gene>
<dbReference type="InterPro" id="IPR050231">
    <property type="entry name" value="Iron_ascorbate_oxido_reductase"/>
</dbReference>
<keyword evidence="1" id="KW-0560">Oxidoreductase</keyword>
<dbReference type="Pfam" id="PF14226">
    <property type="entry name" value="DIOX_N"/>
    <property type="match status" value="1"/>
</dbReference>
<dbReference type="Proteomes" id="UP000807342">
    <property type="component" value="Unassembled WGS sequence"/>
</dbReference>
<dbReference type="EMBL" id="MU151122">
    <property type="protein sequence ID" value="KAF9449729.1"/>
    <property type="molecule type" value="Genomic_DNA"/>
</dbReference>
<proteinExistence type="inferred from homology"/>
<dbReference type="SUPFAM" id="SSF51197">
    <property type="entry name" value="Clavaminate synthase-like"/>
    <property type="match status" value="1"/>
</dbReference>
<feature type="non-terminal residue" evidence="4">
    <location>
        <position position="351"/>
    </location>
</feature>
<dbReference type="GO" id="GO:0046872">
    <property type="term" value="F:metal ion binding"/>
    <property type="evidence" value="ECO:0007669"/>
    <property type="project" value="UniProtKB-KW"/>
</dbReference>
<dbReference type="InterPro" id="IPR026992">
    <property type="entry name" value="DIOX_N"/>
</dbReference>
<comment type="caution">
    <text evidence="4">The sequence shown here is derived from an EMBL/GenBank/DDBJ whole genome shotgun (WGS) entry which is preliminary data.</text>
</comment>